<evidence type="ECO:0000313" key="2">
    <source>
        <dbReference type="EMBL" id="KAK8555349.1"/>
    </source>
</evidence>
<dbReference type="Proteomes" id="UP001472677">
    <property type="component" value="Unassembled WGS sequence"/>
</dbReference>
<accession>A0ABR2E9S2</accession>
<feature type="compositionally biased region" description="Basic and acidic residues" evidence="1">
    <location>
        <begin position="11"/>
        <end position="21"/>
    </location>
</feature>
<name>A0ABR2E9S2_9ROSI</name>
<feature type="region of interest" description="Disordered" evidence="1">
    <location>
        <begin position="64"/>
        <end position="177"/>
    </location>
</feature>
<feature type="region of interest" description="Disordered" evidence="1">
    <location>
        <begin position="1"/>
        <end position="21"/>
    </location>
</feature>
<feature type="compositionally biased region" description="Basic and acidic residues" evidence="1">
    <location>
        <begin position="142"/>
        <end position="152"/>
    </location>
</feature>
<feature type="compositionally biased region" description="Basic and acidic residues" evidence="1">
    <location>
        <begin position="120"/>
        <end position="133"/>
    </location>
</feature>
<evidence type="ECO:0000313" key="3">
    <source>
        <dbReference type="Proteomes" id="UP001472677"/>
    </source>
</evidence>
<protein>
    <submittedName>
        <fullName evidence="2">Uncharacterized protein</fullName>
    </submittedName>
</protein>
<feature type="compositionally biased region" description="Polar residues" evidence="1">
    <location>
        <begin position="154"/>
        <end position="168"/>
    </location>
</feature>
<feature type="compositionally biased region" description="Basic residues" evidence="1">
    <location>
        <begin position="108"/>
        <end position="119"/>
    </location>
</feature>
<sequence>MKKQRERRQRARGEATADNRCVAAREDPIVVFCPKRPPLMIAAWPPGEDPIIVFCLKRPQLPPFNRPENHRAHQIPAVDNSPEDRRVRKPNSLPSVRRSKGEPDSSRKPRNRALHRPRTATKEAKPKAWHREGAVPQQMILRHHDATEDLSRQEPCNPNSGCSESHCTVSGDRKEAA</sequence>
<reference evidence="2 3" key="1">
    <citation type="journal article" date="2024" name="G3 (Bethesda)">
        <title>Genome assembly of Hibiscus sabdariffa L. provides insights into metabolisms of medicinal natural products.</title>
        <authorList>
            <person name="Kim T."/>
        </authorList>
    </citation>
    <scope>NUCLEOTIDE SEQUENCE [LARGE SCALE GENOMIC DNA]</scope>
    <source>
        <strain evidence="2">TK-2024</strain>
        <tissue evidence="2">Old leaves</tissue>
    </source>
</reference>
<keyword evidence="3" id="KW-1185">Reference proteome</keyword>
<organism evidence="2 3">
    <name type="scientific">Hibiscus sabdariffa</name>
    <name type="common">roselle</name>
    <dbReference type="NCBI Taxonomy" id="183260"/>
    <lineage>
        <taxon>Eukaryota</taxon>
        <taxon>Viridiplantae</taxon>
        <taxon>Streptophyta</taxon>
        <taxon>Embryophyta</taxon>
        <taxon>Tracheophyta</taxon>
        <taxon>Spermatophyta</taxon>
        <taxon>Magnoliopsida</taxon>
        <taxon>eudicotyledons</taxon>
        <taxon>Gunneridae</taxon>
        <taxon>Pentapetalae</taxon>
        <taxon>rosids</taxon>
        <taxon>malvids</taxon>
        <taxon>Malvales</taxon>
        <taxon>Malvaceae</taxon>
        <taxon>Malvoideae</taxon>
        <taxon>Hibiscus</taxon>
    </lineage>
</organism>
<evidence type="ECO:0000256" key="1">
    <source>
        <dbReference type="SAM" id="MobiDB-lite"/>
    </source>
</evidence>
<feature type="compositionally biased region" description="Basic residues" evidence="1">
    <location>
        <begin position="1"/>
        <end position="10"/>
    </location>
</feature>
<comment type="caution">
    <text evidence="2">The sequence shown here is derived from an EMBL/GenBank/DDBJ whole genome shotgun (WGS) entry which is preliminary data.</text>
</comment>
<dbReference type="EMBL" id="JBBPBM010000018">
    <property type="protein sequence ID" value="KAK8555349.1"/>
    <property type="molecule type" value="Genomic_DNA"/>
</dbReference>
<proteinExistence type="predicted"/>
<gene>
    <name evidence="2" type="ORF">V6N12_009497</name>
</gene>